<evidence type="ECO:0000256" key="1">
    <source>
        <dbReference type="SAM" id="MobiDB-lite"/>
    </source>
</evidence>
<dbReference type="AlphaFoldDB" id="A0A5Q0LEV4"/>
<keyword evidence="3" id="KW-1185">Reference proteome</keyword>
<dbReference type="Proteomes" id="UP000326179">
    <property type="component" value="Chromosome"/>
</dbReference>
<proteinExistence type="predicted"/>
<feature type="region of interest" description="Disordered" evidence="1">
    <location>
        <begin position="1"/>
        <end position="21"/>
    </location>
</feature>
<accession>A0A5Q0LEV4</accession>
<name>A0A5Q0LEV4_9ACTN</name>
<organism evidence="2 3">
    <name type="scientific">Streptomyces fagopyri</name>
    <dbReference type="NCBI Taxonomy" id="2662397"/>
    <lineage>
        <taxon>Bacteria</taxon>
        <taxon>Bacillati</taxon>
        <taxon>Actinomycetota</taxon>
        <taxon>Actinomycetes</taxon>
        <taxon>Kitasatosporales</taxon>
        <taxon>Streptomycetaceae</taxon>
        <taxon>Streptomyces</taxon>
    </lineage>
</organism>
<sequence>MIRKRISRISPVAHSREGRDPAGLDLALAVARELHLPVPRAPEVALPPAAVPQLMGLRTPATRPHRRKVPLSRLSALPG</sequence>
<gene>
    <name evidence="2" type="ORF">GFH48_21980</name>
</gene>
<protein>
    <submittedName>
        <fullName evidence="2">Uncharacterized protein</fullName>
    </submittedName>
</protein>
<reference evidence="2 3" key="1">
    <citation type="submission" date="2019-10" db="EMBL/GenBank/DDBJ databases">
        <title>A novel species.</title>
        <authorList>
            <person name="Gao J."/>
        </authorList>
    </citation>
    <scope>NUCLEOTIDE SEQUENCE [LARGE SCALE GENOMIC DNA]</scope>
    <source>
        <strain evidence="2 3">QMT-28</strain>
    </source>
</reference>
<evidence type="ECO:0000313" key="2">
    <source>
        <dbReference type="EMBL" id="QFZ75573.1"/>
    </source>
</evidence>
<dbReference type="EMBL" id="CP045643">
    <property type="protein sequence ID" value="QFZ75573.1"/>
    <property type="molecule type" value="Genomic_DNA"/>
</dbReference>
<feature type="region of interest" description="Disordered" evidence="1">
    <location>
        <begin position="59"/>
        <end position="79"/>
    </location>
</feature>
<dbReference type="KEGG" id="sfy:GFH48_21980"/>
<evidence type="ECO:0000313" key="3">
    <source>
        <dbReference type="Proteomes" id="UP000326179"/>
    </source>
</evidence>
<dbReference type="RefSeq" id="WP_153289834.1">
    <property type="nucleotide sequence ID" value="NZ_CP045643.1"/>
</dbReference>